<dbReference type="Gene3D" id="3.40.390.10">
    <property type="entry name" value="Collagenase (Catalytic Domain)"/>
    <property type="match status" value="1"/>
</dbReference>
<evidence type="ECO:0000313" key="1">
    <source>
        <dbReference type="EMBL" id="QQR92921.1"/>
    </source>
</evidence>
<dbReference type="Proteomes" id="UP000596004">
    <property type="component" value="Chromosome"/>
</dbReference>
<sequence length="1160" mass="127354">MKQLLLFFVLVSFISFVNASTNCSTGCDVTGGTFFDTNIDYLNWNNSTNDASLKIKSANGNVVATKSTGDIINWGNSQLMPFYPQIDGNYSLEVFSQGTDNNYQLKLDFNSLGVLSSYLDTNCTGTGCGGSTKIYKLNVSNSPTTIFDDNHSLPVLVRGGTGVAMNIRFFEGANCGALGSPCDVSMAIRRLSDNNIVAYKNAGGWSDWLNSTLLDWNADYDGNYVFEIFYEGGISRYDANITFTDANGLIRQFQDYSQYIGSSLATGQTTQYFFQVISSPPLAIHDEQTFSPAVKGATIMNASIKFYDGHNCGTLNSPCDVSIGIRRLSDSNRVAYKTDGSWSNWGSPVTLDWLADYNDSYVIEIFYEGIWGQYDLNVSYLDINNVAHLYSDTNQYIGSGLGTGNTTRYLFSVQAAPSFSFDDGKSFATSVKGGDRLVAAIKFYDGHNCGALNSPCDVSIGIRRISDNNIVAYRSDGSWNNWTSTTLDWYPDYDGAYVIEVFYEGTWGQYDLNVTYTAANDANTFESDNYSYIGSGLATGNTAQYFFTVESSPAQLLEDAKTIPYNAISNQPFSATIKMYDGHACGALNSPCDATFAIKDTNGATTQLISTGDYSTLNNTTIQFNPVANHAYFVETTYQGTWVQFDLNVNYTDTAGIARHLEDKTRYVGSGLATGGTTQHYFESGESCGNGITCAAPACKPVILNGPSSEKIDVVFVGSGFPDLNSFGSVVDDMIDYDGNGFGIMHYEPFSNYKDKFNFWKVNTLPTFSGGNVQRADGNWVHDGAYENESLELAYSECGSIGETPMQVITLLVNPKVQSHAYAIGAIGYGRGQAFVTVGQEYLDNSFPLFVPNYLYQPNPVLVNGSYGANRGEVQKQVVHEFGHSFGGLMDEYSTSNSTITSSLFAPNCADNFGVGGYACNRWANICPQSNPVCCLPGCTYSNYYHAYENTIMNNLFEDSVSFMPVNEFELEKDINSYNVITTQISNLSYLLNFNQHNSTFNTNYIDIISQRSYEPVVETSGQYRLVVNNNNGNVLYDVNFVLPGIANASPSKDWFDANGQQIYFPDIPADLNIDVNVTMLIPYFMDANTIQIFDNNSLPKLTVDLSVFAPKINYSIGNGGNTIAGGQYQMSYTISGQPLTQQLTSTNYMCNLGPTFFNN</sequence>
<proteinExistence type="predicted"/>
<gene>
    <name evidence="1" type="ORF">IPJ89_01595</name>
</gene>
<dbReference type="AlphaFoldDB" id="A0A7T9DKE8"/>
<dbReference type="GO" id="GO:0008237">
    <property type="term" value="F:metallopeptidase activity"/>
    <property type="evidence" value="ECO:0007669"/>
    <property type="project" value="InterPro"/>
</dbReference>
<dbReference type="InterPro" id="IPR024079">
    <property type="entry name" value="MetalloPept_cat_dom_sf"/>
</dbReference>
<name>A0A7T9DKE8_9ARCH</name>
<protein>
    <submittedName>
        <fullName evidence="1">Uncharacterized protein</fullName>
    </submittedName>
</protein>
<reference evidence="1" key="1">
    <citation type="submission" date="2020-11" db="EMBL/GenBank/DDBJ databases">
        <title>Connecting structure to function with the recovery of over 1000 high-quality activated sludge metagenome-assembled genomes encoding full-length rRNA genes using long-read sequencing.</title>
        <authorList>
            <person name="Singleton C.M."/>
            <person name="Petriglieri F."/>
            <person name="Kristensen J.M."/>
            <person name="Kirkegaard R.H."/>
            <person name="Michaelsen T.Y."/>
            <person name="Andersen M.H."/>
            <person name="Karst S.M."/>
            <person name="Dueholm M.S."/>
            <person name="Nielsen P.H."/>
            <person name="Albertsen M."/>
        </authorList>
    </citation>
    <scope>NUCLEOTIDE SEQUENCE</scope>
    <source>
        <strain evidence="1">Fred_18-Q3-R57-64_BAT3C.431</strain>
    </source>
</reference>
<accession>A0A7T9DKE8</accession>
<dbReference type="EMBL" id="CP064981">
    <property type="protein sequence ID" value="QQR92921.1"/>
    <property type="molecule type" value="Genomic_DNA"/>
</dbReference>
<organism evidence="1">
    <name type="scientific">Candidatus Iainarchaeum sp</name>
    <dbReference type="NCBI Taxonomy" id="3101447"/>
    <lineage>
        <taxon>Archaea</taxon>
        <taxon>Candidatus Iainarchaeota</taxon>
        <taxon>Candidatus Iainarchaeia</taxon>
        <taxon>Candidatus Iainarchaeales</taxon>
        <taxon>Candidatus Iainarchaeaceae</taxon>
        <taxon>Candidatus Iainarchaeum</taxon>
    </lineage>
</organism>